<evidence type="ECO:0000313" key="2">
    <source>
        <dbReference type="Proteomes" id="UP000638648"/>
    </source>
</evidence>
<name>A0A927N1Z3_9ACTN</name>
<proteinExistence type="predicted"/>
<organism evidence="1 2">
    <name type="scientific">Actinopolymorpha pittospori</name>
    <dbReference type="NCBI Taxonomy" id="648752"/>
    <lineage>
        <taxon>Bacteria</taxon>
        <taxon>Bacillati</taxon>
        <taxon>Actinomycetota</taxon>
        <taxon>Actinomycetes</taxon>
        <taxon>Propionibacteriales</taxon>
        <taxon>Actinopolymorphaceae</taxon>
        <taxon>Actinopolymorpha</taxon>
    </lineage>
</organism>
<reference evidence="1" key="1">
    <citation type="submission" date="2020-10" db="EMBL/GenBank/DDBJ databases">
        <title>Sequencing the genomes of 1000 actinobacteria strains.</title>
        <authorList>
            <person name="Klenk H.-P."/>
        </authorList>
    </citation>
    <scope>NUCLEOTIDE SEQUENCE</scope>
    <source>
        <strain evidence="1">DSM 45354</strain>
    </source>
</reference>
<keyword evidence="2" id="KW-1185">Reference proteome</keyword>
<dbReference type="EMBL" id="JADBEM010000001">
    <property type="protein sequence ID" value="MBE1609473.1"/>
    <property type="molecule type" value="Genomic_DNA"/>
</dbReference>
<protein>
    <submittedName>
        <fullName evidence="1">Uncharacterized protein</fullName>
    </submittedName>
</protein>
<gene>
    <name evidence="1" type="ORF">HEB94_006321</name>
</gene>
<accession>A0A927N1Z3</accession>
<dbReference type="RefSeq" id="WP_192753042.1">
    <property type="nucleotide sequence ID" value="NZ_BAABJL010000156.1"/>
</dbReference>
<evidence type="ECO:0000313" key="1">
    <source>
        <dbReference type="EMBL" id="MBE1609473.1"/>
    </source>
</evidence>
<comment type="caution">
    <text evidence="1">The sequence shown here is derived from an EMBL/GenBank/DDBJ whole genome shotgun (WGS) entry which is preliminary data.</text>
</comment>
<dbReference type="AlphaFoldDB" id="A0A927N1Z3"/>
<sequence>MAATEAANTIDLSKVQQIEIKKRSEVHLAKVPDHMPLVRMGTTALHLTSIWIASMFLKSSFGNLMLVPTAATLSSLGMWLSIQPDEDEIGAVMAGWLTVTDELDHVSALGRMGSDGDPLPRTVWDDDARNAFDTWASNFQNEVAQAARISRQFIATFNTFATSLSVTAVAFQAIDYGTKMHQLSGRGAFHELQINNDPNQPYGTDYVNDTFTGLDIDRLT</sequence>
<dbReference type="Proteomes" id="UP000638648">
    <property type="component" value="Unassembled WGS sequence"/>
</dbReference>